<evidence type="ECO:0008006" key="3">
    <source>
        <dbReference type="Google" id="ProtNLM"/>
    </source>
</evidence>
<dbReference type="Proteomes" id="UP000284095">
    <property type="component" value="Unassembled WGS sequence"/>
</dbReference>
<protein>
    <recommendedName>
        <fullName evidence="3">Sigma-70 family RNA polymerase sigma factor</fullName>
    </recommendedName>
</protein>
<reference evidence="1 2" key="1">
    <citation type="submission" date="2018-08" db="EMBL/GenBank/DDBJ databases">
        <title>A genome reference for cultivated species of the human gut microbiota.</title>
        <authorList>
            <person name="Zou Y."/>
            <person name="Xue W."/>
            <person name="Luo G."/>
        </authorList>
    </citation>
    <scope>NUCLEOTIDE SEQUENCE [LARGE SCALE GENOMIC DNA]</scope>
    <source>
        <strain evidence="1 2">AM22-22</strain>
    </source>
</reference>
<sequence>MTEHRRGRKAEYTDRPLTEEEKIFAEEHHDMIYRYLRIHGLSIDPWYDILIIPYLQAVKKYHTYEHLQKLKFDQIFFRTLDNARSNHYRDMNRQKRRPEGKVVSFDEVISSIYRDNENGACMEILGGVSENYHNTIEHQIIDKLELDNLMDEFDRDNQRKILELLIVGYSQKEIRKLLEINLYRWKKLMTDTKVLVEKYLDEYYND</sequence>
<dbReference type="AlphaFoldDB" id="A0A414STA0"/>
<dbReference type="RefSeq" id="WP_118225194.1">
    <property type="nucleotide sequence ID" value="NZ_QRIC01000022.1"/>
</dbReference>
<keyword evidence="2" id="KW-1185">Reference proteome</keyword>
<name>A0A414STA0_9FIRM</name>
<evidence type="ECO:0000313" key="1">
    <source>
        <dbReference type="EMBL" id="RHG24702.1"/>
    </source>
</evidence>
<gene>
    <name evidence="1" type="ORF">DW265_10050</name>
</gene>
<comment type="caution">
    <text evidence="1">The sequence shown here is derived from an EMBL/GenBank/DDBJ whole genome shotgun (WGS) entry which is preliminary data.</text>
</comment>
<evidence type="ECO:0000313" key="2">
    <source>
        <dbReference type="Proteomes" id="UP000284095"/>
    </source>
</evidence>
<accession>A0A414STA0</accession>
<organism evidence="1 2">
    <name type="scientific">Dorea longicatena</name>
    <dbReference type="NCBI Taxonomy" id="88431"/>
    <lineage>
        <taxon>Bacteria</taxon>
        <taxon>Bacillati</taxon>
        <taxon>Bacillota</taxon>
        <taxon>Clostridia</taxon>
        <taxon>Lachnospirales</taxon>
        <taxon>Lachnospiraceae</taxon>
        <taxon>Dorea</taxon>
    </lineage>
</organism>
<dbReference type="EMBL" id="QRIC01000022">
    <property type="protein sequence ID" value="RHG24702.1"/>
    <property type="molecule type" value="Genomic_DNA"/>
</dbReference>
<proteinExistence type="predicted"/>